<dbReference type="RefSeq" id="WP_311629106.1">
    <property type="nucleotide sequence ID" value="NZ_JAVREN010000004.1"/>
</dbReference>
<keyword evidence="1" id="KW-0812">Transmembrane</keyword>
<feature type="transmembrane region" description="Helical" evidence="1">
    <location>
        <begin position="12"/>
        <end position="36"/>
    </location>
</feature>
<feature type="transmembrane region" description="Helical" evidence="1">
    <location>
        <begin position="48"/>
        <end position="73"/>
    </location>
</feature>
<dbReference type="EMBL" id="JAVREN010000004">
    <property type="protein sequence ID" value="MDT0306186.1"/>
    <property type="molecule type" value="Genomic_DNA"/>
</dbReference>
<protein>
    <submittedName>
        <fullName evidence="2">Uncharacterized protein</fullName>
    </submittedName>
</protein>
<sequence length="272" mass="27682">MESVSEIPGIPLSVALPVAVLAGLVPLIGLGVVTAGARAAGLPRPLRLGAAVAAALAGWGLLLVALTVSGAVFGEVRTYTGVAAGLAWLLPSVLIAVAARRVPALRAALGGRAGPVLLTGVETARCIGAVFLILHGRGDLPSGFALPAAWGDIAVGATAPLAAWVAWARPDDLLRPGSGWRRAFLAWQFAGLADMWMAVTLGRLHAPGAGQVFEGPPDTAAFLDLPMLLFPGYLVPFATALHYVVLAGLLRPGRRDRPGRAPGRGLGYAAAS</sequence>
<organism evidence="2 3">
    <name type="scientific">Streptomyces boetiae</name>
    <dbReference type="NCBI Taxonomy" id="3075541"/>
    <lineage>
        <taxon>Bacteria</taxon>
        <taxon>Bacillati</taxon>
        <taxon>Actinomycetota</taxon>
        <taxon>Actinomycetes</taxon>
        <taxon>Kitasatosporales</taxon>
        <taxon>Streptomycetaceae</taxon>
        <taxon>Streptomyces</taxon>
    </lineage>
</organism>
<feature type="transmembrane region" description="Helical" evidence="1">
    <location>
        <begin position="184"/>
        <end position="205"/>
    </location>
</feature>
<reference evidence="3" key="1">
    <citation type="submission" date="2023-07" db="EMBL/GenBank/DDBJ databases">
        <title>30 novel species of actinomycetes from the DSMZ collection.</title>
        <authorList>
            <person name="Nouioui I."/>
        </authorList>
    </citation>
    <scope>NUCLEOTIDE SEQUENCE [LARGE SCALE GENOMIC DNA]</scope>
    <source>
        <strain evidence="3">DSM 44917</strain>
    </source>
</reference>
<evidence type="ECO:0000256" key="1">
    <source>
        <dbReference type="SAM" id="Phobius"/>
    </source>
</evidence>
<feature type="transmembrane region" description="Helical" evidence="1">
    <location>
        <begin position="79"/>
        <end position="99"/>
    </location>
</feature>
<evidence type="ECO:0000313" key="3">
    <source>
        <dbReference type="Proteomes" id="UP001183388"/>
    </source>
</evidence>
<keyword evidence="3" id="KW-1185">Reference proteome</keyword>
<dbReference type="Proteomes" id="UP001183388">
    <property type="component" value="Unassembled WGS sequence"/>
</dbReference>
<feature type="transmembrane region" description="Helical" evidence="1">
    <location>
        <begin position="225"/>
        <end position="250"/>
    </location>
</feature>
<evidence type="ECO:0000313" key="2">
    <source>
        <dbReference type="EMBL" id="MDT0306186.1"/>
    </source>
</evidence>
<proteinExistence type="predicted"/>
<gene>
    <name evidence="2" type="ORF">RM780_04310</name>
</gene>
<name>A0ABU2L3P4_9ACTN</name>
<accession>A0ABU2L3P4</accession>
<comment type="caution">
    <text evidence="2">The sequence shown here is derived from an EMBL/GenBank/DDBJ whole genome shotgun (WGS) entry which is preliminary data.</text>
</comment>
<keyword evidence="1" id="KW-0472">Membrane</keyword>
<keyword evidence="1" id="KW-1133">Transmembrane helix</keyword>